<sequence length="655" mass="70711">MELKNVYIDFQGKVYLPAYHKKFRGGSAFLTLKGENVNMTGGGSFIGNGQTWWDAKDVTAPTVLRITLKNSQLDHFKILNSPRVHMGVTGAENVVLHNLYFKSASFNSNRPMNTDALEISSTKNLLVKDSELIVGDDYTVINGGNTGITVSNVKCVGDHGFSIGRLGKGGSTENVKDVTIINSECNNCQNGVRIKTWSGGKGIVSNVKFIDVKVPNSENPIIVAAHYCDKNQMNFCKKNGNTSLNITGVTFTNISRSASTVKKKPIVNLDCAKDTPCSNFSVSESGGDFEIRPNPDDENTMELADDSVQGFFDHREPVYAIAMHPTSNGIICSGGGDDKSYLWRCDTGEMMKVLDGHTDSVTAVAFSCDGKYIASAAMDGKVRVWNAETGDFCVSVDGPDEVIWIDWHPKGNILLAGATDSTIWMWAMPSGKFMNIFNGHAGPVTAGGFTRDGKKIVSTSEDSSFIIWDPKTASAEFRLTGDDARFHVDPINSVSVNKDSTLAITGDVSGKARLVNLSNGHIVAALENHTDSIETSSFCDVLPLAATGSVDGKVSIWDVQTLRLRATLSHEDAVVKAKFVKNSPLLATCSADRTVKMWDARTGQCLKSWAGHRDTVLDIAVSDDGNVICTASDDGTCLVFKMTANAKNGIVFLNK</sequence>
<evidence type="ECO:0000256" key="7">
    <source>
        <dbReference type="ARBA" id="ARBA00022801"/>
    </source>
</evidence>
<comment type="similarity">
    <text evidence="2 11">Belongs to the glycosyl hydrolase 28 family.</text>
</comment>
<dbReference type="PROSITE" id="PS00678">
    <property type="entry name" value="WD_REPEATS_1"/>
    <property type="match status" value="3"/>
</dbReference>
<comment type="caution">
    <text evidence="12">The sequence shown here is derived from an EMBL/GenBank/DDBJ whole genome shotgun (WGS) entry which is preliminary data.</text>
</comment>
<dbReference type="CDD" id="cd00200">
    <property type="entry name" value="WD40"/>
    <property type="match status" value="1"/>
</dbReference>
<dbReference type="InterPro" id="IPR011050">
    <property type="entry name" value="Pectin_lyase_fold/virulence"/>
</dbReference>
<dbReference type="InterPro" id="IPR020472">
    <property type="entry name" value="WD40_PAC1"/>
</dbReference>
<evidence type="ECO:0000256" key="5">
    <source>
        <dbReference type="ARBA" id="ARBA00022729"/>
    </source>
</evidence>
<keyword evidence="6" id="KW-0677">Repeat</keyword>
<keyword evidence="9" id="KW-0961">Cell wall biogenesis/degradation</keyword>
<comment type="subcellular location">
    <subcellularLocation>
        <location evidence="1">Cytoplasm</location>
    </subcellularLocation>
</comment>
<dbReference type="PANTHER" id="PTHR19857">
    <property type="entry name" value="MITOCHONDRIAL DIVISION PROTEIN 1-RELATED"/>
    <property type="match status" value="1"/>
</dbReference>
<dbReference type="GO" id="GO:0071555">
    <property type="term" value="P:cell wall organization"/>
    <property type="evidence" value="ECO:0007669"/>
    <property type="project" value="UniProtKB-KW"/>
</dbReference>
<dbReference type="GO" id="GO:0005975">
    <property type="term" value="P:carbohydrate metabolic process"/>
    <property type="evidence" value="ECO:0007669"/>
    <property type="project" value="InterPro"/>
</dbReference>
<dbReference type="GO" id="GO:0004650">
    <property type="term" value="F:polygalacturonase activity"/>
    <property type="evidence" value="ECO:0007669"/>
    <property type="project" value="InterPro"/>
</dbReference>
<dbReference type="Gene3D" id="2.130.10.10">
    <property type="entry name" value="YVTN repeat-like/Quinoprotein amine dehydrogenase"/>
    <property type="match status" value="1"/>
</dbReference>
<dbReference type="SMART" id="SM00320">
    <property type="entry name" value="WD40"/>
    <property type="match status" value="8"/>
</dbReference>
<keyword evidence="13" id="KW-1185">Reference proteome</keyword>
<dbReference type="InterPro" id="IPR019775">
    <property type="entry name" value="WD40_repeat_CS"/>
</dbReference>
<protein>
    <submittedName>
        <fullName evidence="12">Uncharacterized protein</fullName>
    </submittedName>
</protein>
<dbReference type="PANTHER" id="PTHR19857:SF8">
    <property type="entry name" value="ANGIO-ASSOCIATED MIGRATORY CELL PROTEIN"/>
    <property type="match status" value="1"/>
</dbReference>
<feature type="repeat" description="WD" evidence="10">
    <location>
        <begin position="405"/>
        <end position="436"/>
    </location>
</feature>
<keyword evidence="4 10" id="KW-0853">WD repeat</keyword>
<evidence type="ECO:0000256" key="6">
    <source>
        <dbReference type="ARBA" id="ARBA00022737"/>
    </source>
</evidence>
<feature type="repeat" description="WD" evidence="10">
    <location>
        <begin position="567"/>
        <end position="608"/>
    </location>
</feature>
<evidence type="ECO:0000256" key="3">
    <source>
        <dbReference type="ARBA" id="ARBA00022490"/>
    </source>
</evidence>
<dbReference type="InterPro" id="IPR001680">
    <property type="entry name" value="WD40_rpt"/>
</dbReference>
<keyword evidence="8 11" id="KW-0326">Glycosidase</keyword>
<keyword evidence="3" id="KW-0963">Cytoplasm</keyword>
<dbReference type="InterPro" id="IPR015943">
    <property type="entry name" value="WD40/YVTN_repeat-like_dom_sf"/>
</dbReference>
<dbReference type="Pfam" id="PF00400">
    <property type="entry name" value="WD40"/>
    <property type="match status" value="7"/>
</dbReference>
<dbReference type="EMBL" id="JAEPRE010000019">
    <property type="protein sequence ID" value="KAG2236278.1"/>
    <property type="molecule type" value="Genomic_DNA"/>
</dbReference>
<dbReference type="Gene3D" id="2.160.20.10">
    <property type="entry name" value="Single-stranded right-handed beta-helix, Pectin lyase-like"/>
    <property type="match status" value="1"/>
</dbReference>
<keyword evidence="5" id="KW-0732">Signal</keyword>
<dbReference type="InterPro" id="IPR051179">
    <property type="entry name" value="WD_repeat_multifunction"/>
</dbReference>
<evidence type="ECO:0000256" key="4">
    <source>
        <dbReference type="ARBA" id="ARBA00022574"/>
    </source>
</evidence>
<name>A0A8H7SY42_9FUNG</name>
<feature type="repeat" description="WD" evidence="10">
    <location>
        <begin position="311"/>
        <end position="353"/>
    </location>
</feature>
<dbReference type="PROSITE" id="PS50294">
    <property type="entry name" value="WD_REPEATS_REGION"/>
    <property type="match status" value="4"/>
</dbReference>
<evidence type="ECO:0000256" key="1">
    <source>
        <dbReference type="ARBA" id="ARBA00004496"/>
    </source>
</evidence>
<evidence type="ECO:0000256" key="11">
    <source>
        <dbReference type="RuleBase" id="RU361169"/>
    </source>
</evidence>
<evidence type="ECO:0000256" key="9">
    <source>
        <dbReference type="ARBA" id="ARBA00023316"/>
    </source>
</evidence>
<dbReference type="SUPFAM" id="SSF51126">
    <property type="entry name" value="Pectin lyase-like"/>
    <property type="match status" value="1"/>
</dbReference>
<feature type="repeat" description="WD" evidence="10">
    <location>
        <begin position="437"/>
        <end position="478"/>
    </location>
</feature>
<feature type="repeat" description="WD" evidence="10">
    <location>
        <begin position="354"/>
        <end position="395"/>
    </location>
</feature>
<feature type="repeat" description="WD" evidence="10">
    <location>
        <begin position="526"/>
        <end position="567"/>
    </location>
</feature>
<dbReference type="GO" id="GO:0005737">
    <property type="term" value="C:cytoplasm"/>
    <property type="evidence" value="ECO:0007669"/>
    <property type="project" value="UniProtKB-SubCell"/>
</dbReference>
<proteinExistence type="inferred from homology"/>
<accession>A0A8H7SY42</accession>
<dbReference type="AlphaFoldDB" id="A0A8H7SY42"/>
<dbReference type="SUPFAM" id="SSF50978">
    <property type="entry name" value="WD40 repeat-like"/>
    <property type="match status" value="1"/>
</dbReference>
<evidence type="ECO:0000256" key="2">
    <source>
        <dbReference type="ARBA" id="ARBA00008834"/>
    </source>
</evidence>
<dbReference type="PROSITE" id="PS50082">
    <property type="entry name" value="WD_REPEATS_2"/>
    <property type="match status" value="6"/>
</dbReference>
<dbReference type="PRINTS" id="PR00320">
    <property type="entry name" value="GPROTEINBRPT"/>
</dbReference>
<dbReference type="InterPro" id="IPR000743">
    <property type="entry name" value="Glyco_hydro_28"/>
</dbReference>
<evidence type="ECO:0000313" key="12">
    <source>
        <dbReference type="EMBL" id="KAG2236278.1"/>
    </source>
</evidence>
<evidence type="ECO:0000256" key="8">
    <source>
        <dbReference type="ARBA" id="ARBA00023295"/>
    </source>
</evidence>
<dbReference type="InterPro" id="IPR036322">
    <property type="entry name" value="WD40_repeat_dom_sf"/>
</dbReference>
<evidence type="ECO:0000256" key="10">
    <source>
        <dbReference type="PROSITE-ProRule" id="PRU00221"/>
    </source>
</evidence>
<dbReference type="Pfam" id="PF00295">
    <property type="entry name" value="Glyco_hydro_28"/>
    <property type="match status" value="1"/>
</dbReference>
<organism evidence="12 13">
    <name type="scientific">Thamnidium elegans</name>
    <dbReference type="NCBI Taxonomy" id="101142"/>
    <lineage>
        <taxon>Eukaryota</taxon>
        <taxon>Fungi</taxon>
        <taxon>Fungi incertae sedis</taxon>
        <taxon>Mucoromycota</taxon>
        <taxon>Mucoromycotina</taxon>
        <taxon>Mucoromycetes</taxon>
        <taxon>Mucorales</taxon>
        <taxon>Mucorineae</taxon>
        <taxon>Mucoraceae</taxon>
        <taxon>Thamnidium</taxon>
    </lineage>
</organism>
<dbReference type="FunFam" id="2.130.10.10:FF:000074">
    <property type="entry name" value="Angio-associated migratory cell protein-like protein"/>
    <property type="match status" value="1"/>
</dbReference>
<dbReference type="InterPro" id="IPR012334">
    <property type="entry name" value="Pectin_lyas_fold"/>
</dbReference>
<keyword evidence="7 11" id="KW-0378">Hydrolase</keyword>
<evidence type="ECO:0000313" key="13">
    <source>
        <dbReference type="Proteomes" id="UP000613177"/>
    </source>
</evidence>
<gene>
    <name evidence="12" type="ORF">INT48_001341</name>
</gene>
<dbReference type="Proteomes" id="UP000613177">
    <property type="component" value="Unassembled WGS sequence"/>
</dbReference>
<reference evidence="12" key="1">
    <citation type="submission" date="2021-01" db="EMBL/GenBank/DDBJ databases">
        <title>Metabolic potential, ecology and presence of endohyphal bacteria is reflected in genomic diversity of Mucoromycotina.</title>
        <authorList>
            <person name="Muszewska A."/>
            <person name="Okrasinska A."/>
            <person name="Steczkiewicz K."/>
            <person name="Drgas O."/>
            <person name="Orlowska M."/>
            <person name="Perlinska-Lenart U."/>
            <person name="Aleksandrzak-Piekarczyk T."/>
            <person name="Szatraj K."/>
            <person name="Zielenkiewicz U."/>
            <person name="Pilsyk S."/>
            <person name="Malc E."/>
            <person name="Mieczkowski P."/>
            <person name="Kruszewska J.S."/>
            <person name="Biernat P."/>
            <person name="Pawlowska J."/>
        </authorList>
    </citation>
    <scope>NUCLEOTIDE SEQUENCE</scope>
    <source>
        <strain evidence="12">WA0000018081</strain>
    </source>
</reference>